<keyword evidence="1" id="KW-0175">Coiled coil</keyword>
<dbReference type="AlphaFoldDB" id="A0A0C3C885"/>
<protein>
    <submittedName>
        <fullName evidence="3">Uncharacterized protein</fullName>
    </submittedName>
</protein>
<sequence length="174" mass="20006">RFRAMPTFGSSTIWRFATNASEMKKLAARDFEDLLQCSIPAFEGLLPEPYNTIIMTLLYRTAEWHAFTKLQLHTESTLQHLEKLTTELRQLMQNFRDTTQSAFGTFKLLKETGAQKRRQRSGKGKEKTTTGIPGRKPKNLNLFIYKWHALRDYICAIHLFGGTDGFSTQVVSNL</sequence>
<proteinExistence type="predicted"/>
<accession>A0A0C3C885</accession>
<evidence type="ECO:0000313" key="4">
    <source>
        <dbReference type="Proteomes" id="UP000053424"/>
    </source>
</evidence>
<feature type="coiled-coil region" evidence="1">
    <location>
        <begin position="74"/>
        <end position="101"/>
    </location>
</feature>
<organism evidence="3 4">
    <name type="scientific">Hebeloma cylindrosporum</name>
    <dbReference type="NCBI Taxonomy" id="76867"/>
    <lineage>
        <taxon>Eukaryota</taxon>
        <taxon>Fungi</taxon>
        <taxon>Dikarya</taxon>
        <taxon>Basidiomycota</taxon>
        <taxon>Agaricomycotina</taxon>
        <taxon>Agaricomycetes</taxon>
        <taxon>Agaricomycetidae</taxon>
        <taxon>Agaricales</taxon>
        <taxon>Agaricineae</taxon>
        <taxon>Hymenogastraceae</taxon>
        <taxon>Hebeloma</taxon>
    </lineage>
</organism>
<feature type="region of interest" description="Disordered" evidence="2">
    <location>
        <begin position="114"/>
        <end position="134"/>
    </location>
</feature>
<reference evidence="3 4" key="1">
    <citation type="submission" date="2014-04" db="EMBL/GenBank/DDBJ databases">
        <authorList>
            <consortium name="DOE Joint Genome Institute"/>
            <person name="Kuo A."/>
            <person name="Gay G."/>
            <person name="Dore J."/>
            <person name="Kohler A."/>
            <person name="Nagy L.G."/>
            <person name="Floudas D."/>
            <person name="Copeland A."/>
            <person name="Barry K.W."/>
            <person name="Cichocki N."/>
            <person name="Veneault-Fourrey C."/>
            <person name="LaButti K."/>
            <person name="Lindquist E.A."/>
            <person name="Lipzen A."/>
            <person name="Lundell T."/>
            <person name="Morin E."/>
            <person name="Murat C."/>
            <person name="Sun H."/>
            <person name="Tunlid A."/>
            <person name="Henrissat B."/>
            <person name="Grigoriev I.V."/>
            <person name="Hibbett D.S."/>
            <person name="Martin F."/>
            <person name="Nordberg H.P."/>
            <person name="Cantor M.N."/>
            <person name="Hua S.X."/>
        </authorList>
    </citation>
    <scope>NUCLEOTIDE SEQUENCE [LARGE SCALE GENOMIC DNA]</scope>
    <source>
        <strain evidence="4">h7</strain>
    </source>
</reference>
<dbReference type="EMBL" id="KN831782">
    <property type="protein sequence ID" value="KIM40439.1"/>
    <property type="molecule type" value="Genomic_DNA"/>
</dbReference>
<dbReference type="HOGENOM" id="CLU_101491_0_0_1"/>
<name>A0A0C3C885_HEBCY</name>
<dbReference type="Proteomes" id="UP000053424">
    <property type="component" value="Unassembled WGS sequence"/>
</dbReference>
<feature type="non-terminal residue" evidence="3">
    <location>
        <position position="1"/>
    </location>
</feature>
<gene>
    <name evidence="3" type="ORF">M413DRAFT_72738</name>
</gene>
<reference evidence="4" key="2">
    <citation type="submission" date="2015-01" db="EMBL/GenBank/DDBJ databases">
        <title>Evolutionary Origins and Diversification of the Mycorrhizal Mutualists.</title>
        <authorList>
            <consortium name="DOE Joint Genome Institute"/>
            <consortium name="Mycorrhizal Genomics Consortium"/>
            <person name="Kohler A."/>
            <person name="Kuo A."/>
            <person name="Nagy L.G."/>
            <person name="Floudas D."/>
            <person name="Copeland A."/>
            <person name="Barry K.W."/>
            <person name="Cichocki N."/>
            <person name="Veneault-Fourrey C."/>
            <person name="LaButti K."/>
            <person name="Lindquist E.A."/>
            <person name="Lipzen A."/>
            <person name="Lundell T."/>
            <person name="Morin E."/>
            <person name="Murat C."/>
            <person name="Riley R."/>
            <person name="Ohm R."/>
            <person name="Sun H."/>
            <person name="Tunlid A."/>
            <person name="Henrissat B."/>
            <person name="Grigoriev I.V."/>
            <person name="Hibbett D.S."/>
            <person name="Martin F."/>
        </authorList>
    </citation>
    <scope>NUCLEOTIDE SEQUENCE [LARGE SCALE GENOMIC DNA]</scope>
    <source>
        <strain evidence="4">h7</strain>
    </source>
</reference>
<evidence type="ECO:0000256" key="2">
    <source>
        <dbReference type="SAM" id="MobiDB-lite"/>
    </source>
</evidence>
<keyword evidence="4" id="KW-1185">Reference proteome</keyword>
<dbReference type="OrthoDB" id="3269417at2759"/>
<evidence type="ECO:0000313" key="3">
    <source>
        <dbReference type="EMBL" id="KIM40439.1"/>
    </source>
</evidence>
<dbReference type="STRING" id="686832.A0A0C3C885"/>
<evidence type="ECO:0000256" key="1">
    <source>
        <dbReference type="SAM" id="Coils"/>
    </source>
</evidence>